<dbReference type="PANTHER" id="PTHR40943">
    <property type="entry name" value="CYTOPLASMIC PROTEIN-RELATED"/>
    <property type="match status" value="1"/>
</dbReference>
<organism evidence="2 3">
    <name type="scientific">Methylobacterium frigidaeris</name>
    <dbReference type="NCBI Taxonomy" id="2038277"/>
    <lineage>
        <taxon>Bacteria</taxon>
        <taxon>Pseudomonadati</taxon>
        <taxon>Pseudomonadota</taxon>
        <taxon>Alphaproteobacteria</taxon>
        <taxon>Hyphomicrobiales</taxon>
        <taxon>Methylobacteriaceae</taxon>
        <taxon>Methylobacterium</taxon>
    </lineage>
</organism>
<name>A0AA37H8K1_9HYPH</name>
<feature type="domain" description="(S)-ureidoglycine aminohydrolase cupin" evidence="1">
    <location>
        <begin position="133"/>
        <end position="205"/>
    </location>
</feature>
<comment type="caution">
    <text evidence="2">The sequence shown here is derived from an EMBL/GenBank/DDBJ whole genome shotgun (WGS) entry which is preliminary data.</text>
</comment>
<evidence type="ECO:0000313" key="2">
    <source>
        <dbReference type="EMBL" id="GJD61428.1"/>
    </source>
</evidence>
<accession>A0AA37H8K1</accession>
<dbReference type="InterPro" id="IPR008579">
    <property type="entry name" value="UGlyAH_Cupin_dom"/>
</dbReference>
<dbReference type="InterPro" id="IPR014710">
    <property type="entry name" value="RmlC-like_jellyroll"/>
</dbReference>
<reference evidence="2" key="2">
    <citation type="submission" date="2021-08" db="EMBL/GenBank/DDBJ databases">
        <authorList>
            <person name="Tani A."/>
            <person name="Ola A."/>
            <person name="Ogura Y."/>
            <person name="Katsura K."/>
            <person name="Hayashi T."/>
        </authorList>
    </citation>
    <scope>NUCLEOTIDE SEQUENCE</scope>
    <source>
        <strain evidence="2">JCM 32048</strain>
    </source>
</reference>
<keyword evidence="3" id="KW-1185">Reference proteome</keyword>
<dbReference type="PANTHER" id="PTHR40943:SF1">
    <property type="entry name" value="CYTOPLASMIC PROTEIN"/>
    <property type="match status" value="1"/>
</dbReference>
<dbReference type="Pfam" id="PF05899">
    <property type="entry name" value="Cupin_3"/>
    <property type="match status" value="1"/>
</dbReference>
<protein>
    <recommendedName>
        <fullName evidence="1">(S)-ureidoglycine aminohydrolase cupin domain-containing protein</fullName>
    </recommendedName>
</protein>
<dbReference type="Proteomes" id="UP001055286">
    <property type="component" value="Unassembled WGS sequence"/>
</dbReference>
<dbReference type="SUPFAM" id="SSF51182">
    <property type="entry name" value="RmlC-like cupins"/>
    <property type="match status" value="1"/>
</dbReference>
<dbReference type="AlphaFoldDB" id="A0AA37H8K1"/>
<proteinExistence type="predicted"/>
<gene>
    <name evidence="2" type="ORF">MPEAHAMD_1570</name>
</gene>
<dbReference type="InterPro" id="IPR011051">
    <property type="entry name" value="RmlC_Cupin_sf"/>
</dbReference>
<evidence type="ECO:0000313" key="3">
    <source>
        <dbReference type="Proteomes" id="UP001055286"/>
    </source>
</evidence>
<dbReference type="EMBL" id="BPQJ01000005">
    <property type="protein sequence ID" value="GJD61428.1"/>
    <property type="molecule type" value="Genomic_DNA"/>
</dbReference>
<reference evidence="2" key="1">
    <citation type="journal article" date="2016" name="Front. Microbiol.">
        <title>Genome Sequence of the Piezophilic, Mesophilic Sulfate-Reducing Bacterium Desulfovibrio indicus J2T.</title>
        <authorList>
            <person name="Cao J."/>
            <person name="Maignien L."/>
            <person name="Shao Z."/>
            <person name="Alain K."/>
            <person name="Jebbar M."/>
        </authorList>
    </citation>
    <scope>NUCLEOTIDE SEQUENCE</scope>
    <source>
        <strain evidence="2">JCM 32048</strain>
    </source>
</reference>
<evidence type="ECO:0000259" key="1">
    <source>
        <dbReference type="Pfam" id="PF05899"/>
    </source>
</evidence>
<dbReference type="CDD" id="cd02227">
    <property type="entry name" value="cupin_TM1112-like"/>
    <property type="match status" value="1"/>
</dbReference>
<sequence>MSRQLPLTFRHGCRFIPAHSRFRRSPPLTAPGLYVLVSEQVATAGTHRRKGDVMGMIKQLITSSGPLLAYLGVVPLLRMVPFLTREPPPLLDGPLQQTVDFPMVQPPADTYLPPFSTILSGNPAQTATYIHRSPDGLFAAGIWTCRVGKFRIDFDRDEFIQILEGVVTVTDAEGSSRTYRAGDAFVTPKGFSGTWDVIEPIKKHFTWYGAGEAGGFSAV</sequence>
<dbReference type="Gene3D" id="2.60.120.10">
    <property type="entry name" value="Jelly Rolls"/>
    <property type="match status" value="1"/>
</dbReference>